<dbReference type="Pfam" id="PF03071">
    <property type="entry name" value="GNT-I"/>
    <property type="match status" value="1"/>
</dbReference>
<reference evidence="17" key="1">
    <citation type="submission" date="2022-10" db="EMBL/GenBank/DDBJ databases">
        <authorList>
            <person name="Chen Y."/>
            <person name="Dougan E. K."/>
            <person name="Chan C."/>
            <person name="Rhodes N."/>
            <person name="Thang M."/>
        </authorList>
    </citation>
    <scope>NUCLEOTIDE SEQUENCE</scope>
</reference>
<sequence>MRWNVLVGAGSCLERPYEATGVVGNLTARAVKSAVHSTKPPLSSSERVFQSSSKAQAVDAAQVAPSPSPSKLEALGGGRAGIVIVAHDRTDTLARCLDSLLQQPDLSLFRLAVSLDHAPSFDKMEAVVRTSSSRYQVNVWKKPDDPKQKVPVAKIAAHFRFALSQSFEVAKFEFAIFIENDLVLAPDFLWYFRITAPLLEHDPSIWCVSSWNDNGFSEIASDERKLFRTDYFPGLGWMIRNDTWSMLAPLWSSFPSTGWDHWIRHGVPQLRYRDCVAPEVPRSKHVDTKGTNVKAGSGIYKLLEKMAFSKLPNGELHDVSYLLRDRYEPYMQKVLQDAQMAPNLESLRDFVGQSDSNLAQPVANPKEIKGLRPLPPTPGHIFCGA</sequence>
<evidence type="ECO:0000256" key="13">
    <source>
        <dbReference type="ARBA" id="ARBA00023211"/>
    </source>
</evidence>
<dbReference type="Gene3D" id="3.90.550.10">
    <property type="entry name" value="Spore Coat Polysaccharide Biosynthesis Protein SpsA, Chain A"/>
    <property type="match status" value="1"/>
</dbReference>
<evidence type="ECO:0000256" key="6">
    <source>
        <dbReference type="ARBA" id="ARBA00022679"/>
    </source>
</evidence>
<comment type="subcellular location">
    <subcellularLocation>
        <location evidence="2">Golgi apparatus membrane</location>
        <topology evidence="2">Single-pass type II membrane protein</topology>
    </subcellularLocation>
</comment>
<comment type="cofactor">
    <cofactor evidence="1">
        <name>Mn(2+)</name>
        <dbReference type="ChEBI" id="CHEBI:29035"/>
    </cofactor>
</comment>
<dbReference type="PANTHER" id="PTHR10468">
    <property type="entry name" value="PROTEIN O-LINKED-MANNOSE BETA-1,2-N-ACETYLGLUCOSAMINYLTRANSFERASE 1/ALPHA-1,3-MANNOSYL-GLYCOPROTEIN 2-BETA-N-ACETYLGLUCOSAMINYLTRANSFERASE"/>
    <property type="match status" value="1"/>
</dbReference>
<dbReference type="EMBL" id="CAMXCT030000365">
    <property type="protein sequence ID" value="CAL4765096.1"/>
    <property type="molecule type" value="Genomic_DNA"/>
</dbReference>
<evidence type="ECO:0000256" key="7">
    <source>
        <dbReference type="ARBA" id="ARBA00022692"/>
    </source>
</evidence>
<keyword evidence="6" id="KW-0808">Transferase</keyword>
<comment type="caution">
    <text evidence="17">The sequence shown here is derived from an EMBL/GenBank/DDBJ whole genome shotgun (WGS) entry which is preliminary data.</text>
</comment>
<evidence type="ECO:0000256" key="10">
    <source>
        <dbReference type="ARBA" id="ARBA00022989"/>
    </source>
</evidence>
<evidence type="ECO:0000313" key="19">
    <source>
        <dbReference type="Proteomes" id="UP001152797"/>
    </source>
</evidence>
<dbReference type="OrthoDB" id="440755at2759"/>
<keyword evidence="13" id="KW-0464">Manganese</keyword>
<evidence type="ECO:0000313" key="17">
    <source>
        <dbReference type="EMBL" id="CAI3977784.1"/>
    </source>
</evidence>
<evidence type="ECO:0000256" key="1">
    <source>
        <dbReference type="ARBA" id="ARBA00001936"/>
    </source>
</evidence>
<dbReference type="InterPro" id="IPR052261">
    <property type="entry name" value="Glycosyltransferase_13"/>
</dbReference>
<evidence type="ECO:0000313" key="18">
    <source>
        <dbReference type="EMBL" id="CAL4765096.1"/>
    </source>
</evidence>
<evidence type="ECO:0000256" key="3">
    <source>
        <dbReference type="ARBA" id="ARBA00004922"/>
    </source>
</evidence>
<keyword evidence="10" id="KW-1133">Transmembrane helix</keyword>
<keyword evidence="7" id="KW-0812">Transmembrane</keyword>
<keyword evidence="8" id="KW-0479">Metal-binding</keyword>
<reference evidence="18 19" key="2">
    <citation type="submission" date="2024-05" db="EMBL/GenBank/DDBJ databases">
        <authorList>
            <person name="Chen Y."/>
            <person name="Shah S."/>
            <person name="Dougan E. K."/>
            <person name="Thang M."/>
            <person name="Chan C."/>
        </authorList>
    </citation>
    <scope>NUCLEOTIDE SEQUENCE [LARGE SCALE GENOMIC DNA]</scope>
</reference>
<dbReference type="EC" id="2.4.1.101" evidence="14"/>
<keyword evidence="9" id="KW-0735">Signal-anchor</keyword>
<comment type="catalytic activity">
    <reaction evidence="16">
        <text>N(4)-(alpha-D-Man-(1-&gt;3)-[alpha-D-Man-(1-&gt;3)-[alpha-D-Man-(1-&gt;6)]-alpha-D-Man-(1-&gt;6)]-beta-D-Man-(1-&gt;4)-beta-D-GlcNAc-(1-&gt;4)-beta-D-GlcNAc)-L-asparaginyl-[protein] (N-glucan mannose isomer 5A1,2) + UDP-N-acetyl-alpha-D-glucosamine = N(4)-{beta-D-GlcNAc-(1-&gt;2)-alpha-D-Man-(1-&gt;3)-[alpha-D-Man-(1-&gt;3)-[alpha-D-Man-(1-&gt;6)]-alpha-D-Man-(1-&gt;6)]-beta-D-Man-(1-&gt;4)-beta-D-GlcNAc-(1-&gt;4)-beta-D-GlcNAc}-L-asparaginyl-[protein] + UDP + H(+)</text>
        <dbReference type="Rhea" id="RHEA:11456"/>
        <dbReference type="Rhea" id="RHEA-COMP:14367"/>
        <dbReference type="Rhea" id="RHEA-COMP:14368"/>
        <dbReference type="ChEBI" id="CHEBI:15378"/>
        <dbReference type="ChEBI" id="CHEBI:57705"/>
        <dbReference type="ChEBI" id="CHEBI:58223"/>
        <dbReference type="ChEBI" id="CHEBI:59087"/>
        <dbReference type="ChEBI" id="CHEBI:60625"/>
        <dbReference type="EC" id="2.4.1.101"/>
    </reaction>
</comment>
<comment type="pathway">
    <text evidence="3">Protein modification; protein glycosylation.</text>
</comment>
<dbReference type="GO" id="GO:0000139">
    <property type="term" value="C:Golgi membrane"/>
    <property type="evidence" value="ECO:0007669"/>
    <property type="project" value="UniProtKB-SubCell"/>
</dbReference>
<accession>A0A9P1BQV4</accession>
<dbReference type="EMBL" id="CAMXCT020000365">
    <property type="protein sequence ID" value="CAL1131159.1"/>
    <property type="molecule type" value="Genomic_DNA"/>
</dbReference>
<keyword evidence="12" id="KW-0472">Membrane</keyword>
<evidence type="ECO:0000256" key="9">
    <source>
        <dbReference type="ARBA" id="ARBA00022968"/>
    </source>
</evidence>
<dbReference type="PANTHER" id="PTHR10468:SF0">
    <property type="entry name" value="ALPHA-1,3-MANNOSYL-GLYCOPROTEIN 2-BETA-N-ACETYLGLUCOSAMINYLTRANSFERASE"/>
    <property type="match status" value="1"/>
</dbReference>
<evidence type="ECO:0000256" key="14">
    <source>
        <dbReference type="ARBA" id="ARBA00038949"/>
    </source>
</evidence>
<evidence type="ECO:0000256" key="16">
    <source>
        <dbReference type="ARBA" id="ARBA00049421"/>
    </source>
</evidence>
<dbReference type="SUPFAM" id="SSF53448">
    <property type="entry name" value="Nucleotide-diphospho-sugar transferases"/>
    <property type="match status" value="1"/>
</dbReference>
<dbReference type="FunFam" id="3.90.550.10:FF:000252">
    <property type="entry name" value="Protein O-linked-mannose beta-1,2-N-acetylglucosaminyltransferase 1"/>
    <property type="match status" value="1"/>
</dbReference>
<keyword evidence="11" id="KW-0333">Golgi apparatus</keyword>
<dbReference type="GO" id="GO:0003827">
    <property type="term" value="F:alpha-1,3-mannosylglycoprotein 2-beta-N-acetylglucosaminyltransferase activity"/>
    <property type="evidence" value="ECO:0007669"/>
    <property type="project" value="UniProtKB-EC"/>
</dbReference>
<name>A0A9P1BQV4_9DINO</name>
<dbReference type="Proteomes" id="UP001152797">
    <property type="component" value="Unassembled WGS sequence"/>
</dbReference>
<organism evidence="17">
    <name type="scientific">Cladocopium goreaui</name>
    <dbReference type="NCBI Taxonomy" id="2562237"/>
    <lineage>
        <taxon>Eukaryota</taxon>
        <taxon>Sar</taxon>
        <taxon>Alveolata</taxon>
        <taxon>Dinophyceae</taxon>
        <taxon>Suessiales</taxon>
        <taxon>Symbiodiniaceae</taxon>
        <taxon>Cladocopium</taxon>
    </lineage>
</organism>
<dbReference type="InterPro" id="IPR004139">
    <property type="entry name" value="Glyco_trans_13"/>
</dbReference>
<evidence type="ECO:0000256" key="15">
    <source>
        <dbReference type="ARBA" id="ARBA00041712"/>
    </source>
</evidence>
<evidence type="ECO:0000256" key="12">
    <source>
        <dbReference type="ARBA" id="ARBA00023136"/>
    </source>
</evidence>
<dbReference type="GO" id="GO:0046872">
    <property type="term" value="F:metal ion binding"/>
    <property type="evidence" value="ECO:0007669"/>
    <property type="project" value="UniProtKB-KW"/>
</dbReference>
<dbReference type="AlphaFoldDB" id="A0A9P1BQV4"/>
<evidence type="ECO:0000256" key="4">
    <source>
        <dbReference type="ARBA" id="ARBA00006492"/>
    </source>
</evidence>
<proteinExistence type="inferred from homology"/>
<comment type="similarity">
    <text evidence="4">Belongs to the glycosyltransferase 13 family.</text>
</comment>
<evidence type="ECO:0000256" key="8">
    <source>
        <dbReference type="ARBA" id="ARBA00022723"/>
    </source>
</evidence>
<evidence type="ECO:0000256" key="5">
    <source>
        <dbReference type="ARBA" id="ARBA00022676"/>
    </source>
</evidence>
<dbReference type="EMBL" id="CAMXCT010000365">
    <property type="protein sequence ID" value="CAI3977784.1"/>
    <property type="molecule type" value="Genomic_DNA"/>
</dbReference>
<evidence type="ECO:0000256" key="2">
    <source>
        <dbReference type="ARBA" id="ARBA00004323"/>
    </source>
</evidence>
<keyword evidence="5" id="KW-0328">Glycosyltransferase</keyword>
<gene>
    <name evidence="17" type="ORF">C1SCF055_LOCUS5901</name>
</gene>
<keyword evidence="19" id="KW-1185">Reference proteome</keyword>
<evidence type="ECO:0000256" key="11">
    <source>
        <dbReference type="ARBA" id="ARBA00023034"/>
    </source>
</evidence>
<dbReference type="InterPro" id="IPR029044">
    <property type="entry name" value="Nucleotide-diphossugar_trans"/>
</dbReference>
<protein>
    <recommendedName>
        <fullName evidence="14">alpha-1,3-mannosyl-glycoprotein 2-beta-N-acetylglucosaminyltransferase</fullName>
        <ecNumber evidence="14">2.4.1.101</ecNumber>
    </recommendedName>
    <alternativeName>
        <fullName evidence="15">N-glycosyl-oligosaccharide-glycoprotein N-acetylglucosaminyltransferase I</fullName>
    </alternativeName>
</protein>